<name>A0ABD3LNX1_EUCGL</name>
<evidence type="ECO:0000313" key="3">
    <source>
        <dbReference type="Proteomes" id="UP001634007"/>
    </source>
</evidence>
<feature type="compositionally biased region" description="Basic residues" evidence="1">
    <location>
        <begin position="89"/>
        <end position="101"/>
    </location>
</feature>
<sequence>MNNGGGGDADEDETLGLLPDACKVVEYLVPAMSRDLLHKFPDGSSLGFDYSQSSIWSPLLPRSHFPVDSGCFATPRKLCFGFGPERTATARRKKQKQKKKKIIDLSVSGKKKKRPAKVSGSSMTPSNVACAPFARKGWDKVLKAATKHFKKKKRDPTAHVKLSNYLKD</sequence>
<comment type="caution">
    <text evidence="2">The sequence shown here is derived from an EMBL/GenBank/DDBJ whole genome shotgun (WGS) entry which is preliminary data.</text>
</comment>
<dbReference type="AlphaFoldDB" id="A0ABD3LNX1"/>
<dbReference type="Proteomes" id="UP001634007">
    <property type="component" value="Unassembled WGS sequence"/>
</dbReference>
<gene>
    <name evidence="2" type="ORF">ACJRO7_000533</name>
</gene>
<feature type="region of interest" description="Disordered" evidence="1">
    <location>
        <begin position="89"/>
        <end position="129"/>
    </location>
</feature>
<reference evidence="2 3" key="1">
    <citation type="submission" date="2024-11" db="EMBL/GenBank/DDBJ databases">
        <title>Chromosome-level genome assembly of Eucalyptus globulus Labill. provides insights into its genome evolution.</title>
        <authorList>
            <person name="Li X."/>
        </authorList>
    </citation>
    <scope>NUCLEOTIDE SEQUENCE [LARGE SCALE GENOMIC DNA]</scope>
    <source>
        <strain evidence="2">CL2024</strain>
        <tissue evidence="2">Fresh tender leaves</tissue>
    </source>
</reference>
<evidence type="ECO:0000256" key="1">
    <source>
        <dbReference type="SAM" id="MobiDB-lite"/>
    </source>
</evidence>
<proteinExistence type="predicted"/>
<protein>
    <submittedName>
        <fullName evidence="2">Uncharacterized protein</fullName>
    </submittedName>
</protein>
<dbReference type="EMBL" id="JBJKBG010000001">
    <property type="protein sequence ID" value="KAL3753148.1"/>
    <property type="molecule type" value="Genomic_DNA"/>
</dbReference>
<accession>A0ABD3LNX1</accession>
<dbReference type="PANTHER" id="PTHR34287:SF4">
    <property type="entry name" value="OS04G0504200 PROTEIN"/>
    <property type="match status" value="1"/>
</dbReference>
<evidence type="ECO:0000313" key="2">
    <source>
        <dbReference type="EMBL" id="KAL3753148.1"/>
    </source>
</evidence>
<feature type="region of interest" description="Disordered" evidence="1">
    <location>
        <begin position="148"/>
        <end position="168"/>
    </location>
</feature>
<keyword evidence="3" id="KW-1185">Reference proteome</keyword>
<dbReference type="PANTHER" id="PTHR34287">
    <property type="entry name" value="OS06G0551500 PROTEIN-RELATED"/>
    <property type="match status" value="1"/>
</dbReference>
<organism evidence="2 3">
    <name type="scientific">Eucalyptus globulus</name>
    <name type="common">Tasmanian blue gum</name>
    <dbReference type="NCBI Taxonomy" id="34317"/>
    <lineage>
        <taxon>Eukaryota</taxon>
        <taxon>Viridiplantae</taxon>
        <taxon>Streptophyta</taxon>
        <taxon>Embryophyta</taxon>
        <taxon>Tracheophyta</taxon>
        <taxon>Spermatophyta</taxon>
        <taxon>Magnoliopsida</taxon>
        <taxon>eudicotyledons</taxon>
        <taxon>Gunneridae</taxon>
        <taxon>Pentapetalae</taxon>
        <taxon>rosids</taxon>
        <taxon>malvids</taxon>
        <taxon>Myrtales</taxon>
        <taxon>Myrtaceae</taxon>
        <taxon>Myrtoideae</taxon>
        <taxon>Eucalypteae</taxon>
        <taxon>Eucalyptus</taxon>
    </lineage>
</organism>